<dbReference type="PANTHER" id="PTHR45982:SF1">
    <property type="entry name" value="REGULATOR OF CHROMOSOME CONDENSATION"/>
    <property type="match status" value="1"/>
</dbReference>
<protein>
    <recommendedName>
        <fullName evidence="4">RCC1-like domain-containing protein</fullName>
    </recommendedName>
</protein>
<dbReference type="PROSITE" id="PS00626">
    <property type="entry name" value="RCC1_2"/>
    <property type="match status" value="2"/>
</dbReference>
<dbReference type="OMA" id="TCLWAGY"/>
<evidence type="ECO:0000259" key="4">
    <source>
        <dbReference type="Pfam" id="PF25390"/>
    </source>
</evidence>
<dbReference type="SUPFAM" id="SSF50985">
    <property type="entry name" value="RCC1/BLIP-II"/>
    <property type="match status" value="1"/>
</dbReference>
<dbReference type="PRINTS" id="PR00633">
    <property type="entry name" value="RCCNDNSATION"/>
</dbReference>
<dbReference type="GO" id="GO:0005085">
    <property type="term" value="F:guanyl-nucleotide exchange factor activity"/>
    <property type="evidence" value="ECO:0000318"/>
    <property type="project" value="GO_Central"/>
</dbReference>
<dbReference type="PANTHER" id="PTHR45982">
    <property type="entry name" value="REGULATOR OF CHROMOSOME CONDENSATION"/>
    <property type="match status" value="1"/>
</dbReference>
<accession>A0A7M7SUT2</accession>
<dbReference type="Gene3D" id="2.130.10.30">
    <property type="entry name" value="Regulator of chromosome condensation 1/beta-lactamase-inhibitor protein II"/>
    <property type="match status" value="2"/>
</dbReference>
<feature type="repeat" description="RCC1" evidence="3">
    <location>
        <begin position="138"/>
        <end position="212"/>
    </location>
</feature>
<dbReference type="InterPro" id="IPR000408">
    <property type="entry name" value="Reg_chr_condens"/>
</dbReference>
<feature type="repeat" description="RCC1" evidence="3">
    <location>
        <begin position="85"/>
        <end position="137"/>
    </location>
</feature>
<dbReference type="GO" id="GO:0007346">
    <property type="term" value="P:regulation of mitotic cell cycle"/>
    <property type="evidence" value="ECO:0000318"/>
    <property type="project" value="GO_Central"/>
</dbReference>
<feature type="repeat" description="RCC1" evidence="3">
    <location>
        <begin position="27"/>
        <end position="84"/>
    </location>
</feature>
<dbReference type="RefSeq" id="XP_030832751.1">
    <property type="nucleotide sequence ID" value="XM_030976891.1"/>
</dbReference>
<dbReference type="InParanoid" id="A0A7M7SUT2"/>
<dbReference type="GO" id="GO:0005737">
    <property type="term" value="C:cytoplasm"/>
    <property type="evidence" value="ECO:0000318"/>
    <property type="project" value="GO_Central"/>
</dbReference>
<dbReference type="AlphaFoldDB" id="A0A7M7SUT2"/>
<dbReference type="GO" id="GO:1901673">
    <property type="term" value="P:regulation of mitotic spindle assembly"/>
    <property type="evidence" value="ECO:0000318"/>
    <property type="project" value="GO_Central"/>
</dbReference>
<name>A0A7M7SUT2_STRPU</name>
<organism evidence="5 6">
    <name type="scientific">Strongylocentrotus purpuratus</name>
    <name type="common">Purple sea urchin</name>
    <dbReference type="NCBI Taxonomy" id="7668"/>
    <lineage>
        <taxon>Eukaryota</taxon>
        <taxon>Metazoa</taxon>
        <taxon>Echinodermata</taxon>
        <taxon>Eleutherozoa</taxon>
        <taxon>Echinozoa</taxon>
        <taxon>Echinoidea</taxon>
        <taxon>Euechinoidea</taxon>
        <taxon>Echinacea</taxon>
        <taxon>Camarodonta</taxon>
        <taxon>Echinidea</taxon>
        <taxon>Strongylocentrotidae</taxon>
        <taxon>Strongylocentrotus</taxon>
    </lineage>
</organism>
<dbReference type="InterPro" id="IPR058923">
    <property type="entry name" value="RCC1-like_dom"/>
</dbReference>
<dbReference type="OrthoDB" id="5981550at2759"/>
<feature type="domain" description="RCC1-like" evidence="4">
    <location>
        <begin position="25"/>
        <end position="310"/>
    </location>
</feature>
<keyword evidence="1" id="KW-0344">Guanine-nucleotide releasing factor</keyword>
<dbReference type="InterPro" id="IPR009091">
    <property type="entry name" value="RCC1/BLIP-II"/>
</dbReference>
<dbReference type="InterPro" id="IPR051553">
    <property type="entry name" value="Ran_GTPase-activating"/>
</dbReference>
<evidence type="ECO:0000313" key="6">
    <source>
        <dbReference type="Proteomes" id="UP000007110"/>
    </source>
</evidence>
<dbReference type="Pfam" id="PF25390">
    <property type="entry name" value="WD40_RLD"/>
    <property type="match status" value="1"/>
</dbReference>
<evidence type="ECO:0000256" key="1">
    <source>
        <dbReference type="ARBA" id="ARBA00022658"/>
    </source>
</evidence>
<feature type="repeat" description="RCC1" evidence="3">
    <location>
        <begin position="213"/>
        <end position="262"/>
    </location>
</feature>
<keyword evidence="6" id="KW-1185">Reference proteome</keyword>
<proteinExistence type="predicted"/>
<dbReference type="GeneID" id="577290"/>
<evidence type="ECO:0000256" key="3">
    <source>
        <dbReference type="PROSITE-ProRule" id="PRU00235"/>
    </source>
</evidence>
<reference evidence="6" key="1">
    <citation type="submission" date="2015-02" db="EMBL/GenBank/DDBJ databases">
        <title>Genome sequencing for Strongylocentrotus purpuratus.</title>
        <authorList>
            <person name="Murali S."/>
            <person name="Liu Y."/>
            <person name="Vee V."/>
            <person name="English A."/>
            <person name="Wang M."/>
            <person name="Skinner E."/>
            <person name="Han Y."/>
            <person name="Muzny D.M."/>
            <person name="Worley K.C."/>
            <person name="Gibbs R.A."/>
        </authorList>
    </citation>
    <scope>NUCLEOTIDE SEQUENCE</scope>
</reference>
<sequence>MPQLDDMDDMDDLTSMSKVTDLDQDRGLLLSWGCGEFGQHGHGGSGENVSSEGALVDHGDSLVRSHRVKHISCGSSHTAVVTGQDEVLTWGNGNSGQLGCGDKATHTSPQRLRLGPHDSQVAGVACGSRHTVVWLENGRAYSCGNNFYVQLGYDFRVKNYKENQIMKQHLKDELSGKEGPVEVLPHFLRPIMHRKVVQVSCGKKFTLFLFESGQVAGCGANNFGQLGNGTRAEMVSPKPLDNPENVIRIAAGSCHSLAVTATGELYAWGMGRACGSRRDDLLTPQRKTTRRSNVVGVAGGSGHSLALTGELCIYLVKKIP</sequence>
<dbReference type="Proteomes" id="UP000007110">
    <property type="component" value="Unassembled WGS sequence"/>
</dbReference>
<feature type="repeat" description="RCC1" evidence="3">
    <location>
        <begin position="263"/>
        <end position="310"/>
    </location>
</feature>
<dbReference type="KEGG" id="spu:577290"/>
<reference evidence="5" key="2">
    <citation type="submission" date="2021-01" db="UniProtKB">
        <authorList>
            <consortium name="EnsemblMetazoa"/>
        </authorList>
    </citation>
    <scope>IDENTIFICATION</scope>
</reference>
<dbReference type="EnsemblMetazoa" id="XM_030976891">
    <property type="protein sequence ID" value="XP_030832751"/>
    <property type="gene ID" value="LOC577290"/>
</dbReference>
<evidence type="ECO:0000313" key="5">
    <source>
        <dbReference type="EnsemblMetazoa" id="XP_030832751"/>
    </source>
</evidence>
<evidence type="ECO:0000256" key="2">
    <source>
        <dbReference type="ARBA" id="ARBA00022737"/>
    </source>
</evidence>
<keyword evidence="2" id="KW-0677">Repeat</keyword>
<dbReference type="PROSITE" id="PS50012">
    <property type="entry name" value="RCC1_3"/>
    <property type="match status" value="5"/>
</dbReference>